<evidence type="ECO:0000313" key="3">
    <source>
        <dbReference type="Proteomes" id="UP001265550"/>
    </source>
</evidence>
<dbReference type="RefSeq" id="WP_204735590.1">
    <property type="nucleotide sequence ID" value="NZ_JAVDWE010000015.1"/>
</dbReference>
<feature type="region of interest" description="Disordered" evidence="1">
    <location>
        <begin position="146"/>
        <end position="238"/>
    </location>
</feature>
<organism evidence="2 3">
    <name type="scientific">Hydrogenophaga laconesensis</name>
    <dbReference type="NCBI Taxonomy" id="1805971"/>
    <lineage>
        <taxon>Bacteria</taxon>
        <taxon>Pseudomonadati</taxon>
        <taxon>Pseudomonadota</taxon>
        <taxon>Betaproteobacteria</taxon>
        <taxon>Burkholderiales</taxon>
        <taxon>Comamonadaceae</taxon>
        <taxon>Hydrogenophaga</taxon>
    </lineage>
</organism>
<dbReference type="EMBL" id="JAVDWE010000015">
    <property type="protein sequence ID" value="MDR7096554.1"/>
    <property type="molecule type" value="Genomic_DNA"/>
</dbReference>
<evidence type="ECO:0000256" key="1">
    <source>
        <dbReference type="SAM" id="MobiDB-lite"/>
    </source>
</evidence>
<reference evidence="2 3" key="1">
    <citation type="submission" date="2023-07" db="EMBL/GenBank/DDBJ databases">
        <title>Sorghum-associated microbial communities from plants grown in Nebraska, USA.</title>
        <authorList>
            <person name="Schachtman D."/>
        </authorList>
    </citation>
    <scope>NUCLEOTIDE SEQUENCE [LARGE SCALE GENOMIC DNA]</scope>
    <source>
        <strain evidence="2 3">BE240</strain>
    </source>
</reference>
<proteinExistence type="predicted"/>
<accession>A0ABU1VGE8</accession>
<evidence type="ECO:0000313" key="2">
    <source>
        <dbReference type="EMBL" id="MDR7096554.1"/>
    </source>
</evidence>
<keyword evidence="3" id="KW-1185">Reference proteome</keyword>
<evidence type="ECO:0008006" key="4">
    <source>
        <dbReference type="Google" id="ProtNLM"/>
    </source>
</evidence>
<gene>
    <name evidence="2" type="ORF">J2X09_004311</name>
</gene>
<protein>
    <recommendedName>
        <fullName evidence="4">DUF721 domain-containing protein</fullName>
    </recommendedName>
</protein>
<comment type="caution">
    <text evidence="2">The sequence shown here is derived from an EMBL/GenBank/DDBJ whole genome shotgun (WGS) entry which is preliminary data.</text>
</comment>
<sequence>MSLMSWLQAKKTTAPGKGPFTRARKKFSQTTLPLISPRRGRRILRREQLFSVVRESLIRAGVLSTSYEFKVLTLDANGDTFLVLVDLALPALSMPDEYLLEIERWIQQSGRTRHEMDVRSVYWRRKAVPDQVGMALKAAVAAQTRREAVPMTPGAVPATPPPRPKPVVSDTAIPRPTMPHANGPAQRVDDDEVAAFRQALQAKPPAPYRTPAEAQAEMPVPESHSDFAALSETQYGKL</sequence>
<name>A0ABU1VGE8_9BURK</name>
<dbReference type="Proteomes" id="UP001265550">
    <property type="component" value="Unassembled WGS sequence"/>
</dbReference>